<evidence type="ECO:0000313" key="6">
    <source>
        <dbReference type="EMBL" id="CAB3254678.1"/>
    </source>
</evidence>
<dbReference type="InterPro" id="IPR010562">
    <property type="entry name" value="Haemolymph_juvenile_hormone-bd"/>
</dbReference>
<dbReference type="GO" id="GO:0005615">
    <property type="term" value="C:extracellular space"/>
    <property type="evidence" value="ECO:0007669"/>
    <property type="project" value="TreeGrafter"/>
</dbReference>
<organism evidence="5 7">
    <name type="scientific">Arctia plantaginis</name>
    <name type="common">Wood tiger moth</name>
    <name type="synonym">Phalaena plantaginis</name>
    <dbReference type="NCBI Taxonomy" id="874455"/>
    <lineage>
        <taxon>Eukaryota</taxon>
        <taxon>Metazoa</taxon>
        <taxon>Ecdysozoa</taxon>
        <taxon>Arthropoda</taxon>
        <taxon>Hexapoda</taxon>
        <taxon>Insecta</taxon>
        <taxon>Pterygota</taxon>
        <taxon>Neoptera</taxon>
        <taxon>Endopterygota</taxon>
        <taxon>Lepidoptera</taxon>
        <taxon>Glossata</taxon>
        <taxon>Ditrysia</taxon>
        <taxon>Noctuoidea</taxon>
        <taxon>Erebidae</taxon>
        <taxon>Arctiinae</taxon>
        <taxon>Arctia</taxon>
    </lineage>
</organism>
<dbReference type="GO" id="GO:0007623">
    <property type="term" value="P:circadian rhythm"/>
    <property type="evidence" value="ECO:0007669"/>
    <property type="project" value="UniProtKB-ARBA"/>
</dbReference>
<dbReference type="Proteomes" id="UP000494106">
    <property type="component" value="Unassembled WGS sequence"/>
</dbReference>
<dbReference type="SMART" id="SM00700">
    <property type="entry name" value="JHBP"/>
    <property type="match status" value="1"/>
</dbReference>
<proteinExistence type="inferred from homology"/>
<dbReference type="Pfam" id="PF06585">
    <property type="entry name" value="JHBP"/>
    <property type="match status" value="1"/>
</dbReference>
<keyword evidence="1 4" id="KW-0732">Signal</keyword>
<dbReference type="InterPro" id="IPR038606">
    <property type="entry name" value="To_sf"/>
</dbReference>
<dbReference type="PANTHER" id="PTHR11008:SF32">
    <property type="entry name" value="CIRCADIAN CLOCK-CONTROLLED PROTEIN DAYWAKE-RELATED"/>
    <property type="match status" value="1"/>
</dbReference>
<feature type="signal peptide" evidence="4">
    <location>
        <begin position="1"/>
        <end position="20"/>
    </location>
</feature>
<accession>A0A8S0Z3C7</accession>
<sequence>MEMMQKISCLVLLVFGLAQSSVLPVEKCTLTDKSCMITAVQKMVPVFTAGMPEIGVEVLDVMKMDDVKFELSGLQFSLNDGTLKGMKTAVIDDLNWDLKKKVFTIDFHVDAVVKGHYIAAGHLLILPINGDGQLKLKLKNLKIKLVISYQEVKNGEKDHFKLTKHSVDYKVIDNAHFNLSNLFNGNKELSEPMLKFMNENWKQIAAEFGKPLVDSAANKLYQNIVVVFEKLPIGDIANV</sequence>
<dbReference type="Gene3D" id="3.15.10.30">
    <property type="entry name" value="Haemolymph juvenile hormone binding protein"/>
    <property type="match status" value="1"/>
</dbReference>
<evidence type="ECO:0000313" key="5">
    <source>
        <dbReference type="EMBL" id="CAB3226968.1"/>
    </source>
</evidence>
<dbReference type="AlphaFoldDB" id="A0A8S0Z3C7"/>
<evidence type="ECO:0000256" key="4">
    <source>
        <dbReference type="SAM" id="SignalP"/>
    </source>
</evidence>
<keyword evidence="2" id="KW-0090">Biological rhythms</keyword>
<dbReference type="EMBL" id="CADEBD010000422">
    <property type="protein sequence ID" value="CAB3254678.1"/>
    <property type="molecule type" value="Genomic_DNA"/>
</dbReference>
<evidence type="ECO:0000313" key="8">
    <source>
        <dbReference type="Proteomes" id="UP000494256"/>
    </source>
</evidence>
<dbReference type="EMBL" id="CADEBC010000232">
    <property type="protein sequence ID" value="CAB3226968.1"/>
    <property type="molecule type" value="Genomic_DNA"/>
</dbReference>
<dbReference type="OrthoDB" id="8113209at2759"/>
<evidence type="ECO:0000256" key="3">
    <source>
        <dbReference type="ARBA" id="ARBA00060902"/>
    </source>
</evidence>
<dbReference type="FunFam" id="3.15.10.30:FF:000001">
    <property type="entry name" value="Takeout-like protein 1"/>
    <property type="match status" value="1"/>
</dbReference>
<feature type="chain" id="PRO_5036272898" evidence="4">
    <location>
        <begin position="21"/>
        <end position="239"/>
    </location>
</feature>
<comment type="similarity">
    <text evidence="3">Belongs to the TO family.</text>
</comment>
<keyword evidence="7" id="KW-1185">Reference proteome</keyword>
<protein>
    <submittedName>
        <fullName evidence="5">Uncharacterized protein</fullName>
    </submittedName>
</protein>
<comment type="caution">
    <text evidence="5">The sequence shown here is derived from an EMBL/GenBank/DDBJ whole genome shotgun (WGS) entry which is preliminary data.</text>
</comment>
<dbReference type="Proteomes" id="UP000494256">
    <property type="component" value="Unassembled WGS sequence"/>
</dbReference>
<evidence type="ECO:0000256" key="1">
    <source>
        <dbReference type="ARBA" id="ARBA00022729"/>
    </source>
</evidence>
<dbReference type="PANTHER" id="PTHR11008">
    <property type="entry name" value="PROTEIN TAKEOUT-LIKE PROTEIN"/>
    <property type="match status" value="1"/>
</dbReference>
<reference evidence="7 8" key="1">
    <citation type="submission" date="2020-04" db="EMBL/GenBank/DDBJ databases">
        <authorList>
            <person name="Wallbank WR R."/>
            <person name="Pardo Diaz C."/>
            <person name="Kozak K."/>
            <person name="Martin S."/>
            <person name="Jiggins C."/>
            <person name="Moest M."/>
            <person name="Warren A I."/>
            <person name="Byers J.R.P. K."/>
            <person name="Montejo-Kovacevich G."/>
            <person name="Yen C E."/>
        </authorList>
    </citation>
    <scope>NUCLEOTIDE SEQUENCE [LARGE SCALE GENOMIC DNA]</scope>
</reference>
<evidence type="ECO:0000256" key="2">
    <source>
        <dbReference type="ARBA" id="ARBA00023108"/>
    </source>
</evidence>
<gene>
    <name evidence="6" type="ORF">APLA_LOCUS14867</name>
    <name evidence="5" type="ORF">APLA_LOCUS3167</name>
</gene>
<evidence type="ECO:0000313" key="7">
    <source>
        <dbReference type="Proteomes" id="UP000494106"/>
    </source>
</evidence>
<name>A0A8S0Z3C7_ARCPL</name>